<name>A0AAE8HYC8_9HYPH</name>
<reference evidence="2 4" key="2">
    <citation type="submission" date="2016-10" db="EMBL/GenBank/DDBJ databases">
        <authorList>
            <person name="Varghese N."/>
            <person name="Submissions S."/>
        </authorList>
    </citation>
    <scope>NUCLEOTIDE SEQUENCE [LARGE SCALE GENOMIC DNA]</scope>
    <source>
        <strain evidence="2 4">CBMB27</strain>
    </source>
</reference>
<evidence type="ECO:0000313" key="4">
    <source>
        <dbReference type="Proteomes" id="UP000199140"/>
    </source>
</evidence>
<protein>
    <submittedName>
        <fullName evidence="2">Uncharacterized protein</fullName>
    </submittedName>
</protein>
<dbReference type="KEGG" id="mphy:MCBMB27_00791"/>
<evidence type="ECO:0000313" key="2">
    <source>
        <dbReference type="EMBL" id="SFH75434.1"/>
    </source>
</evidence>
<evidence type="ECO:0000313" key="1">
    <source>
        <dbReference type="EMBL" id="APT30082.1"/>
    </source>
</evidence>
<evidence type="ECO:0000313" key="3">
    <source>
        <dbReference type="Proteomes" id="UP000185487"/>
    </source>
</evidence>
<proteinExistence type="predicted"/>
<sequence>MLSENFILCAILGVPLEGEHALSAAVEDLDVAPLPLAMALAQTGRIDDLCRLLRLRSDIPFGAVAACALFVGLTRDPGQAVTLFRVLREAAPLDADVWLAIARFEAAIGNEAAALRAAAVHAELAGISFATPAREDAAPVRIPLGTIRTLRGDVNIEF</sequence>
<dbReference type="EMBL" id="FOPK01000056">
    <property type="protein sequence ID" value="SFH75434.1"/>
    <property type="molecule type" value="Genomic_DNA"/>
</dbReference>
<gene>
    <name evidence="1" type="ORF">MCBMB27_00791</name>
    <name evidence="2" type="ORF">SAMN05192567_1565</name>
</gene>
<dbReference type="EMBL" id="CP015367">
    <property type="protein sequence ID" value="APT30082.1"/>
    <property type="molecule type" value="Genomic_DNA"/>
</dbReference>
<organism evidence="2 4">
    <name type="scientific">Methylobacterium phyllosphaerae</name>
    <dbReference type="NCBI Taxonomy" id="418223"/>
    <lineage>
        <taxon>Bacteria</taxon>
        <taxon>Pseudomonadati</taxon>
        <taxon>Pseudomonadota</taxon>
        <taxon>Alphaproteobacteria</taxon>
        <taxon>Hyphomicrobiales</taxon>
        <taxon>Methylobacteriaceae</taxon>
        <taxon>Methylobacterium</taxon>
    </lineage>
</organism>
<reference evidence="1 3" key="1">
    <citation type="submission" date="2016-04" db="EMBL/GenBank/DDBJ databases">
        <title>Complete genome sequencing and analysis of CBMB27, Methylobacterium phyllosphaerae isolated from leaf tissues of rice (Oryza sativa L.).</title>
        <authorList>
            <person name="Lee Y."/>
            <person name="Hwangbo K."/>
            <person name="Chung H."/>
            <person name="Yoo J."/>
            <person name="Kim K.Y."/>
            <person name="Sa T.M."/>
            <person name="Um Y."/>
            <person name="Madhaiyan M."/>
        </authorList>
    </citation>
    <scope>NUCLEOTIDE SEQUENCE [LARGE SCALE GENOMIC DNA]</scope>
    <source>
        <strain evidence="1 3">CBMB27</strain>
    </source>
</reference>
<accession>A0AAE8HYC8</accession>
<dbReference type="Proteomes" id="UP000185487">
    <property type="component" value="Chromosome"/>
</dbReference>
<keyword evidence="3" id="KW-1185">Reference proteome</keyword>
<dbReference type="AlphaFoldDB" id="A0AAE8HYC8"/>
<dbReference type="Proteomes" id="UP000199140">
    <property type="component" value="Unassembled WGS sequence"/>
</dbReference>
<dbReference type="RefSeq" id="WP_075379873.1">
    <property type="nucleotide sequence ID" value="NZ_FOPK01000056.1"/>
</dbReference>